<dbReference type="Pfam" id="PF00085">
    <property type="entry name" value="Thioredoxin"/>
    <property type="match status" value="1"/>
</dbReference>
<dbReference type="Gene3D" id="3.40.30.10">
    <property type="entry name" value="Glutaredoxin"/>
    <property type="match status" value="1"/>
</dbReference>
<feature type="domain" description="Thioredoxin" evidence="1">
    <location>
        <begin position="1"/>
        <end position="109"/>
    </location>
</feature>
<dbReference type="PROSITE" id="PS51352">
    <property type="entry name" value="THIOREDOXIN_2"/>
    <property type="match status" value="1"/>
</dbReference>
<name>A0ABT8M7G7_9EURY</name>
<reference evidence="2" key="1">
    <citation type="submission" date="2019-05" db="EMBL/GenBank/DDBJ databases">
        <title>Methanoculleus sp. FWC-SCC1, a methanogenic archaeon isolated from deep marine cold seep.</title>
        <authorList>
            <person name="Chen Y.-W."/>
            <person name="Chen S.-C."/>
            <person name="Teng N.-H."/>
            <person name="Lai M.-C."/>
        </authorList>
    </citation>
    <scope>NUCLEOTIDE SEQUENCE</scope>
    <source>
        <strain evidence="2">FWC-SCC1</strain>
    </source>
</reference>
<proteinExistence type="predicted"/>
<accession>A0ABT8M7G7</accession>
<dbReference type="RefSeq" id="WP_301662964.1">
    <property type="nucleotide sequence ID" value="NZ_VCYH01000002.1"/>
</dbReference>
<evidence type="ECO:0000313" key="2">
    <source>
        <dbReference type="EMBL" id="MDN7023879.1"/>
    </source>
</evidence>
<comment type="caution">
    <text evidence="2">The sequence shown here is derived from an EMBL/GenBank/DDBJ whole genome shotgun (WGS) entry which is preliminary data.</text>
</comment>
<dbReference type="EMBL" id="VCYH01000002">
    <property type="protein sequence ID" value="MDN7023879.1"/>
    <property type="molecule type" value="Genomic_DNA"/>
</dbReference>
<sequence>MSAEIVEATDATWETMIEKGEMPAVVMFYSPECPHCRTMEPYFQTLAERYGKVIVFARLNSAANLWTAERYGIRGTPTFKFFCKGRPVAELVGAVYPAMLEKRIEDLLEHGEECIRSSTAIDYEITGYG</sequence>
<gene>
    <name evidence="2" type="ORF">FGU65_03055</name>
</gene>
<dbReference type="InterPro" id="IPR036249">
    <property type="entry name" value="Thioredoxin-like_sf"/>
</dbReference>
<dbReference type="SUPFAM" id="SSF52833">
    <property type="entry name" value="Thioredoxin-like"/>
    <property type="match status" value="1"/>
</dbReference>
<evidence type="ECO:0000313" key="3">
    <source>
        <dbReference type="Proteomes" id="UP001168338"/>
    </source>
</evidence>
<protein>
    <submittedName>
        <fullName evidence="2">Thioredoxin family protein</fullName>
    </submittedName>
</protein>
<keyword evidence="3" id="KW-1185">Reference proteome</keyword>
<dbReference type="InterPro" id="IPR013766">
    <property type="entry name" value="Thioredoxin_domain"/>
</dbReference>
<dbReference type="CDD" id="cd02947">
    <property type="entry name" value="TRX_family"/>
    <property type="match status" value="1"/>
</dbReference>
<dbReference type="PANTHER" id="PTHR45663">
    <property type="entry name" value="GEO12009P1"/>
    <property type="match status" value="1"/>
</dbReference>
<evidence type="ECO:0000259" key="1">
    <source>
        <dbReference type="PROSITE" id="PS51352"/>
    </source>
</evidence>
<dbReference type="Proteomes" id="UP001168338">
    <property type="component" value="Unassembled WGS sequence"/>
</dbReference>
<dbReference type="PANTHER" id="PTHR45663:SF11">
    <property type="entry name" value="GEO12009P1"/>
    <property type="match status" value="1"/>
</dbReference>
<organism evidence="2 3">
    <name type="scientific">Methanoculleus frigidifontis</name>
    <dbReference type="NCBI Taxonomy" id="2584085"/>
    <lineage>
        <taxon>Archaea</taxon>
        <taxon>Methanobacteriati</taxon>
        <taxon>Methanobacteriota</taxon>
        <taxon>Stenosarchaea group</taxon>
        <taxon>Methanomicrobia</taxon>
        <taxon>Methanomicrobiales</taxon>
        <taxon>Methanomicrobiaceae</taxon>
        <taxon>Methanoculleus</taxon>
    </lineage>
</organism>